<organism evidence="1 2">
    <name type="scientific">Arthrobacter psychrochitiniphilus</name>
    <dbReference type="NCBI Taxonomy" id="291045"/>
    <lineage>
        <taxon>Bacteria</taxon>
        <taxon>Bacillati</taxon>
        <taxon>Actinomycetota</taxon>
        <taxon>Actinomycetes</taxon>
        <taxon>Micrococcales</taxon>
        <taxon>Micrococcaceae</taxon>
        <taxon>Arthrobacter</taxon>
    </lineage>
</organism>
<dbReference type="Proteomes" id="UP000246303">
    <property type="component" value="Unassembled WGS sequence"/>
</dbReference>
<name>A0A2V3DXG2_9MICC</name>
<gene>
    <name evidence="1" type="ORF">CVS29_01450</name>
</gene>
<dbReference type="NCBIfam" id="TIGR04089">
    <property type="entry name" value="exp_by_SipW_III"/>
    <property type="match status" value="1"/>
</dbReference>
<dbReference type="OrthoDB" id="4466954at2"/>
<evidence type="ECO:0000313" key="2">
    <source>
        <dbReference type="Proteomes" id="UP000246303"/>
    </source>
</evidence>
<dbReference type="EMBL" id="QHLZ01000001">
    <property type="protein sequence ID" value="PXA69262.1"/>
    <property type="molecule type" value="Genomic_DNA"/>
</dbReference>
<keyword evidence="2" id="KW-1185">Reference proteome</keyword>
<protein>
    <submittedName>
        <fullName evidence="1">Alternate-type signal peptide domain-containing protein</fullName>
    </submittedName>
</protein>
<sequence>MNKMTKGVIATGVGIVLMVGGGGTLATWNQAQSASMGKVVSGDLNLVPATAGVWTNASNTVVDIVKYNVVPGDTLTYTQPLTVSLDGDLMVARLAVTGASAADGFGANATVSATTLTKADKTVVSATTDLVPADSGVVTASTTFTFNKSTTGRTATKTSVDLSGIGYSLVQQAPVASNAK</sequence>
<evidence type="ECO:0000313" key="1">
    <source>
        <dbReference type="EMBL" id="PXA69262.1"/>
    </source>
</evidence>
<reference evidence="1 2" key="1">
    <citation type="submission" date="2018-05" db="EMBL/GenBank/DDBJ databases">
        <title>Genetic diversity of glacier-inhabiting Cryobacterium bacteria in China and description of Cryobacterium mengkeensis sp. nov. and Arthrobacter glacialis sp. nov.</title>
        <authorList>
            <person name="Liu Q."/>
            <person name="Xin Y.-H."/>
        </authorList>
    </citation>
    <scope>NUCLEOTIDE SEQUENCE [LARGE SCALE GENOMIC DNA]</scope>
    <source>
        <strain evidence="1 2">GP3</strain>
    </source>
</reference>
<dbReference type="RefSeq" id="WP_110104549.1">
    <property type="nucleotide sequence ID" value="NZ_JACBZZ010000001.1"/>
</dbReference>
<accession>A0A2V3DXG2</accession>
<dbReference type="InterPro" id="IPR024006">
    <property type="entry name" value="Alt_signal_exp_actinobact"/>
</dbReference>
<comment type="caution">
    <text evidence="1">The sequence shown here is derived from an EMBL/GenBank/DDBJ whole genome shotgun (WGS) entry which is preliminary data.</text>
</comment>
<dbReference type="InterPro" id="IPR023833">
    <property type="entry name" value="Signal_pept_SipW-depend-type"/>
</dbReference>
<dbReference type="AlphaFoldDB" id="A0A2V3DXG2"/>
<dbReference type="NCBIfam" id="TIGR04088">
    <property type="entry name" value="cognate_SipW"/>
    <property type="match status" value="1"/>
</dbReference>
<proteinExistence type="predicted"/>